<name>A0A9D4XQT1_PEA</name>
<dbReference type="SMART" id="SM01191">
    <property type="entry name" value="ENT"/>
    <property type="match status" value="1"/>
</dbReference>
<comment type="subcellular location">
    <subcellularLocation>
        <location evidence="1">Nucleus</location>
    </subcellularLocation>
</comment>
<dbReference type="GO" id="GO:0005634">
    <property type="term" value="C:nucleus"/>
    <property type="evidence" value="ECO:0007669"/>
    <property type="project" value="UniProtKB-SubCell"/>
</dbReference>
<feature type="compositionally biased region" description="Polar residues" evidence="3">
    <location>
        <begin position="42"/>
        <end position="51"/>
    </location>
</feature>
<dbReference type="Gene3D" id="1.10.1240.40">
    <property type="entry name" value="ENT domain"/>
    <property type="match status" value="1"/>
</dbReference>
<evidence type="ECO:0000313" key="5">
    <source>
        <dbReference type="EMBL" id="KAI5425711.1"/>
    </source>
</evidence>
<gene>
    <name evidence="5" type="ORF">KIW84_031507</name>
</gene>
<protein>
    <recommendedName>
        <fullName evidence="4">ENT domain-containing protein</fullName>
    </recommendedName>
</protein>
<evidence type="ECO:0000256" key="2">
    <source>
        <dbReference type="ARBA" id="ARBA00023242"/>
    </source>
</evidence>
<dbReference type="AlphaFoldDB" id="A0A9D4XQT1"/>
<dbReference type="PROSITE" id="PS51138">
    <property type="entry name" value="ENT"/>
    <property type="match status" value="1"/>
</dbReference>
<dbReference type="Gramene" id="Psat03G0150700-T1">
    <property type="protein sequence ID" value="KAI5425711.1"/>
    <property type="gene ID" value="KIW84_031507"/>
</dbReference>
<feature type="compositionally biased region" description="Basic residues" evidence="3">
    <location>
        <begin position="22"/>
        <end position="39"/>
    </location>
</feature>
<dbReference type="EMBL" id="JAMSHJ010000003">
    <property type="protein sequence ID" value="KAI5425711.1"/>
    <property type="molecule type" value="Genomic_DNA"/>
</dbReference>
<dbReference type="Pfam" id="PF03735">
    <property type="entry name" value="ENT"/>
    <property type="match status" value="1"/>
</dbReference>
<sequence length="459" mass="51137">MSKNEEDWPRIRMEFLKELKDRKKPLRKTKTKKTQRKRKNPETQTLHSSFSDITTTAVPIVGREVTPDLDSDNNSGIATHLIADVEDQFTPPTTTPAVPVAGHQLTPPAVPVAGHQLTPPAVPVAGHQLTPPAVPVAGHQLTPYSDFHVNDGVSSEFLKTLIHQKQIEAYACLLTALLYKNNHFNEERTNLLNGFKKELKISEDEEIKVIDQIENDSNVNLIRELKSFDKYPPKRCNDSPSPTISQQIRKEFSVQGSEPENHGLDITNYYPAKVIYLTKNYSCAKTLNQIDMSIGMASIKWLFAISPVSVLGPALVGHFQFGCLLLAAVCVHAPFRSSSFVHVFGAFRRLEGIALLLQGGKSRVEAAAIAKRSTYFAPITLISAIHTGFRQLGGRRMKVRKVEYRCPYITLTDASPDGTYMYYLDRIENDEDVQCMFSTHSGEVNRGVDGPLVLVVVVD</sequence>
<evidence type="ECO:0000256" key="1">
    <source>
        <dbReference type="ARBA" id="ARBA00004123"/>
    </source>
</evidence>
<proteinExistence type="predicted"/>
<evidence type="ECO:0000256" key="3">
    <source>
        <dbReference type="SAM" id="MobiDB-lite"/>
    </source>
</evidence>
<feature type="domain" description="ENT" evidence="4">
    <location>
        <begin position="158"/>
        <end position="248"/>
    </location>
</feature>
<dbReference type="Proteomes" id="UP001058974">
    <property type="component" value="Chromosome 3"/>
</dbReference>
<keyword evidence="6" id="KW-1185">Reference proteome</keyword>
<dbReference type="InterPro" id="IPR036142">
    <property type="entry name" value="ENT_dom-like_sf"/>
</dbReference>
<accession>A0A9D4XQT1</accession>
<organism evidence="5 6">
    <name type="scientific">Pisum sativum</name>
    <name type="common">Garden pea</name>
    <name type="synonym">Lathyrus oleraceus</name>
    <dbReference type="NCBI Taxonomy" id="3888"/>
    <lineage>
        <taxon>Eukaryota</taxon>
        <taxon>Viridiplantae</taxon>
        <taxon>Streptophyta</taxon>
        <taxon>Embryophyta</taxon>
        <taxon>Tracheophyta</taxon>
        <taxon>Spermatophyta</taxon>
        <taxon>Magnoliopsida</taxon>
        <taxon>eudicotyledons</taxon>
        <taxon>Gunneridae</taxon>
        <taxon>Pentapetalae</taxon>
        <taxon>rosids</taxon>
        <taxon>fabids</taxon>
        <taxon>Fabales</taxon>
        <taxon>Fabaceae</taxon>
        <taxon>Papilionoideae</taxon>
        <taxon>50 kb inversion clade</taxon>
        <taxon>NPAAA clade</taxon>
        <taxon>Hologalegina</taxon>
        <taxon>IRL clade</taxon>
        <taxon>Fabeae</taxon>
        <taxon>Lathyrus</taxon>
    </lineage>
</organism>
<feature type="region of interest" description="Disordered" evidence="3">
    <location>
        <begin position="19"/>
        <end position="51"/>
    </location>
</feature>
<evidence type="ECO:0000259" key="4">
    <source>
        <dbReference type="PROSITE" id="PS51138"/>
    </source>
</evidence>
<dbReference type="SUPFAM" id="SSF158639">
    <property type="entry name" value="ENT-like"/>
    <property type="match status" value="1"/>
</dbReference>
<reference evidence="5 6" key="1">
    <citation type="journal article" date="2022" name="Nat. Genet.">
        <title>Improved pea reference genome and pan-genome highlight genomic features and evolutionary characteristics.</title>
        <authorList>
            <person name="Yang T."/>
            <person name="Liu R."/>
            <person name="Luo Y."/>
            <person name="Hu S."/>
            <person name="Wang D."/>
            <person name="Wang C."/>
            <person name="Pandey M.K."/>
            <person name="Ge S."/>
            <person name="Xu Q."/>
            <person name="Li N."/>
            <person name="Li G."/>
            <person name="Huang Y."/>
            <person name="Saxena R.K."/>
            <person name="Ji Y."/>
            <person name="Li M."/>
            <person name="Yan X."/>
            <person name="He Y."/>
            <person name="Liu Y."/>
            <person name="Wang X."/>
            <person name="Xiang C."/>
            <person name="Varshney R.K."/>
            <person name="Ding H."/>
            <person name="Gao S."/>
            <person name="Zong X."/>
        </authorList>
    </citation>
    <scope>NUCLEOTIDE SEQUENCE [LARGE SCALE GENOMIC DNA]</scope>
    <source>
        <strain evidence="5 6">cv. Zhongwan 6</strain>
    </source>
</reference>
<dbReference type="InterPro" id="IPR005491">
    <property type="entry name" value="ENT_dom"/>
</dbReference>
<keyword evidence="2" id="KW-0539">Nucleus</keyword>
<evidence type="ECO:0000313" key="6">
    <source>
        <dbReference type="Proteomes" id="UP001058974"/>
    </source>
</evidence>
<comment type="caution">
    <text evidence="5">The sequence shown here is derived from an EMBL/GenBank/DDBJ whole genome shotgun (WGS) entry which is preliminary data.</text>
</comment>